<protein>
    <recommendedName>
        <fullName evidence="6">LPXTG-motif cell wall anchor domain-containing protein</fullName>
    </recommendedName>
</protein>
<feature type="chain" id="PRO_5011480172" description="LPXTG-motif cell wall anchor domain-containing protein" evidence="3">
    <location>
        <begin position="28"/>
        <end position="281"/>
    </location>
</feature>
<evidence type="ECO:0000256" key="3">
    <source>
        <dbReference type="SAM" id="SignalP"/>
    </source>
</evidence>
<dbReference type="AlphaFoldDB" id="A0A1H8EBQ0"/>
<dbReference type="Pfam" id="PF11353">
    <property type="entry name" value="DUF3153"/>
    <property type="match status" value="1"/>
</dbReference>
<keyword evidence="2" id="KW-0472">Membrane</keyword>
<feature type="compositionally biased region" description="Low complexity" evidence="1">
    <location>
        <begin position="268"/>
        <end position="281"/>
    </location>
</feature>
<feature type="transmembrane region" description="Helical" evidence="2">
    <location>
        <begin position="226"/>
        <end position="247"/>
    </location>
</feature>
<keyword evidence="2" id="KW-0812">Transmembrane</keyword>
<reference evidence="4 5" key="1">
    <citation type="submission" date="2016-10" db="EMBL/GenBank/DDBJ databases">
        <authorList>
            <person name="de Groot N.N."/>
        </authorList>
    </citation>
    <scope>NUCLEOTIDE SEQUENCE [LARGE SCALE GENOMIC DNA]</scope>
    <source>
        <strain evidence="4 5">DSM 46701</strain>
    </source>
</reference>
<evidence type="ECO:0000256" key="1">
    <source>
        <dbReference type="SAM" id="MobiDB-lite"/>
    </source>
</evidence>
<dbReference type="OrthoDB" id="2988624at2"/>
<organism evidence="4 5">
    <name type="scientific">Lihuaxuella thermophila</name>
    <dbReference type="NCBI Taxonomy" id="1173111"/>
    <lineage>
        <taxon>Bacteria</taxon>
        <taxon>Bacillati</taxon>
        <taxon>Bacillota</taxon>
        <taxon>Bacilli</taxon>
        <taxon>Bacillales</taxon>
        <taxon>Thermoactinomycetaceae</taxon>
        <taxon>Lihuaxuella</taxon>
    </lineage>
</organism>
<evidence type="ECO:0008006" key="6">
    <source>
        <dbReference type="Google" id="ProtNLM"/>
    </source>
</evidence>
<keyword evidence="3" id="KW-0732">Signal</keyword>
<keyword evidence="5" id="KW-1185">Reference proteome</keyword>
<dbReference type="Proteomes" id="UP000199695">
    <property type="component" value="Unassembled WGS sequence"/>
</dbReference>
<keyword evidence="2" id="KW-1133">Transmembrane helix</keyword>
<dbReference type="InterPro" id="IPR021499">
    <property type="entry name" value="DUF3153"/>
</dbReference>
<evidence type="ECO:0000256" key="2">
    <source>
        <dbReference type="SAM" id="Phobius"/>
    </source>
</evidence>
<proteinExistence type="predicted"/>
<name>A0A1H8EBQ0_9BACL</name>
<evidence type="ECO:0000313" key="4">
    <source>
        <dbReference type="EMBL" id="SEN16564.1"/>
    </source>
</evidence>
<gene>
    <name evidence="4" type="ORF">SAMN05444955_106225</name>
</gene>
<feature type="signal peptide" evidence="3">
    <location>
        <begin position="1"/>
        <end position="27"/>
    </location>
</feature>
<sequence>MTNRKKTGKALMIALVMALLLTGCVDASMHITINMNGSGTYEVKVLTNEWVLPQFDQLKERLQQAGYQLQEIEQGGKKGWMAVKNVESVLDEPPGKELQDGANTALQFFTRGTASTSGTDARFVAEAPPLQGLDKPFRVENSLFTTTLLFETNVDLTRLNEKMDGWGDLNQLIMDQMRLNLILTLPVKVDEHNATAVSDGGKTLTWKMKPGENNPIHMAIRIPNPITWGILIIAGFILLIIAVVVLIRRRRKRKKRNGNDRFPPGGPPTDDAPGPDSFRWV</sequence>
<dbReference type="PROSITE" id="PS51257">
    <property type="entry name" value="PROKAR_LIPOPROTEIN"/>
    <property type="match status" value="1"/>
</dbReference>
<accession>A0A1H8EBQ0</accession>
<feature type="region of interest" description="Disordered" evidence="1">
    <location>
        <begin position="255"/>
        <end position="281"/>
    </location>
</feature>
<dbReference type="EMBL" id="FOCQ01000006">
    <property type="protein sequence ID" value="SEN16564.1"/>
    <property type="molecule type" value="Genomic_DNA"/>
</dbReference>
<dbReference type="RefSeq" id="WP_089967467.1">
    <property type="nucleotide sequence ID" value="NZ_FOCQ01000006.1"/>
</dbReference>
<dbReference type="STRING" id="1173111.SAMN05444955_106225"/>
<evidence type="ECO:0000313" key="5">
    <source>
        <dbReference type="Proteomes" id="UP000199695"/>
    </source>
</evidence>